<dbReference type="Proteomes" id="UP000827092">
    <property type="component" value="Unassembled WGS sequence"/>
</dbReference>
<keyword evidence="4" id="KW-1185">Reference proteome</keyword>
<dbReference type="GO" id="GO:0050660">
    <property type="term" value="F:flavin adenine dinucleotide binding"/>
    <property type="evidence" value="ECO:0007669"/>
    <property type="project" value="InterPro"/>
</dbReference>
<dbReference type="Pfam" id="PF00732">
    <property type="entry name" value="GMC_oxred_N"/>
    <property type="match status" value="1"/>
</dbReference>
<dbReference type="SUPFAM" id="SSF51905">
    <property type="entry name" value="FAD/NAD(P)-binding domain"/>
    <property type="match status" value="1"/>
</dbReference>
<evidence type="ECO:0000256" key="1">
    <source>
        <dbReference type="ARBA" id="ARBA00010790"/>
    </source>
</evidence>
<proteinExistence type="inferred from homology"/>
<dbReference type="PANTHER" id="PTHR11552:SF227">
    <property type="entry name" value="GLUCOSE DEHYDROGENASE [FAD, QUINONE]-LIKE PROTEIN"/>
    <property type="match status" value="1"/>
</dbReference>
<comment type="similarity">
    <text evidence="1">Belongs to the GMC oxidoreductase family.</text>
</comment>
<feature type="domain" description="Glucose-methanol-choline oxidoreductase N-terminal" evidence="2">
    <location>
        <begin position="88"/>
        <end position="181"/>
    </location>
</feature>
<dbReference type="Gene3D" id="3.50.50.60">
    <property type="entry name" value="FAD/NAD(P)-binding domain"/>
    <property type="match status" value="1"/>
</dbReference>
<gene>
    <name evidence="3" type="ORF">JTE90_007384</name>
</gene>
<dbReference type="Gene3D" id="3.30.560.10">
    <property type="entry name" value="Glucose Oxidase, domain 3"/>
    <property type="match status" value="1"/>
</dbReference>
<dbReference type="PANTHER" id="PTHR11552">
    <property type="entry name" value="GLUCOSE-METHANOL-CHOLINE GMC OXIDOREDUCTASE"/>
    <property type="match status" value="1"/>
</dbReference>
<evidence type="ECO:0000313" key="4">
    <source>
        <dbReference type="Proteomes" id="UP000827092"/>
    </source>
</evidence>
<organism evidence="3 4">
    <name type="scientific">Oedothorax gibbosus</name>
    <dbReference type="NCBI Taxonomy" id="931172"/>
    <lineage>
        <taxon>Eukaryota</taxon>
        <taxon>Metazoa</taxon>
        <taxon>Ecdysozoa</taxon>
        <taxon>Arthropoda</taxon>
        <taxon>Chelicerata</taxon>
        <taxon>Arachnida</taxon>
        <taxon>Araneae</taxon>
        <taxon>Araneomorphae</taxon>
        <taxon>Entelegynae</taxon>
        <taxon>Araneoidea</taxon>
        <taxon>Linyphiidae</taxon>
        <taxon>Erigoninae</taxon>
        <taxon>Oedothorax</taxon>
    </lineage>
</organism>
<dbReference type="InterPro" id="IPR036188">
    <property type="entry name" value="FAD/NAD-bd_sf"/>
</dbReference>
<evidence type="ECO:0000259" key="2">
    <source>
        <dbReference type="Pfam" id="PF00732"/>
    </source>
</evidence>
<dbReference type="GO" id="GO:0016614">
    <property type="term" value="F:oxidoreductase activity, acting on CH-OH group of donors"/>
    <property type="evidence" value="ECO:0007669"/>
    <property type="project" value="InterPro"/>
</dbReference>
<dbReference type="AlphaFoldDB" id="A0AAV6TSV0"/>
<comment type="caution">
    <text evidence="3">The sequence shown here is derived from an EMBL/GenBank/DDBJ whole genome shotgun (WGS) entry which is preliminary data.</text>
</comment>
<dbReference type="InterPro" id="IPR000172">
    <property type="entry name" value="GMC_OxRdtase_N"/>
</dbReference>
<protein>
    <recommendedName>
        <fullName evidence="2">Glucose-methanol-choline oxidoreductase N-terminal domain-containing protein</fullName>
    </recommendedName>
</protein>
<dbReference type="EMBL" id="JAFNEN010001173">
    <property type="protein sequence ID" value="KAG8174636.1"/>
    <property type="molecule type" value="Genomic_DNA"/>
</dbReference>
<reference evidence="3 4" key="1">
    <citation type="journal article" date="2022" name="Nat. Ecol. Evol.">
        <title>A masculinizing supergene underlies an exaggerated male reproductive morph in a spider.</title>
        <authorList>
            <person name="Hendrickx F."/>
            <person name="De Corte Z."/>
            <person name="Sonet G."/>
            <person name="Van Belleghem S.M."/>
            <person name="Kostlbacher S."/>
            <person name="Vangestel C."/>
        </authorList>
    </citation>
    <scope>NUCLEOTIDE SEQUENCE [LARGE SCALE GENOMIC DNA]</scope>
    <source>
        <strain evidence="3">W744_W776</strain>
    </source>
</reference>
<name>A0AAV6TSV0_9ARAC</name>
<dbReference type="InterPro" id="IPR012132">
    <property type="entry name" value="GMC_OxRdtase"/>
</dbReference>
<sequence length="184" mass="21051">MLSGIGPKEHLRSLNWLPDKQVPWWPVACPTIHACGCYFRKLEDRQTRLMKLLRLHSSCRIRKWTGGIRPCHRRGEHSDSKTRLTSTGGLLSVSSSQYNSTLKTAFAKATSERDYGYRDTNRAKQTGYSKLQGTIRNGRRCSTAKAFLIPAQDRKNFHIFNNAHVTKVLINSRKVAYGVRFDIK</sequence>
<accession>A0AAV6TSV0</accession>
<evidence type="ECO:0000313" key="3">
    <source>
        <dbReference type="EMBL" id="KAG8174636.1"/>
    </source>
</evidence>